<dbReference type="InterPro" id="IPR036047">
    <property type="entry name" value="F-box-like_dom_sf"/>
</dbReference>
<dbReference type="PANTHER" id="PTHR39741">
    <property type="entry name" value="F-BOX DOMAIN CONTAINING PROTEIN, EXPRESSED"/>
    <property type="match status" value="1"/>
</dbReference>
<dbReference type="InterPro" id="IPR001810">
    <property type="entry name" value="F-box_dom"/>
</dbReference>
<keyword evidence="4" id="KW-1185">Reference proteome</keyword>
<feature type="region of interest" description="Disordered" evidence="1">
    <location>
        <begin position="179"/>
        <end position="198"/>
    </location>
</feature>
<feature type="domain" description="F-box" evidence="2">
    <location>
        <begin position="129"/>
        <end position="166"/>
    </location>
</feature>
<reference evidence="3" key="1">
    <citation type="submission" date="2015-04" db="UniProtKB">
        <authorList>
            <consortium name="EnsemblPlants"/>
        </authorList>
    </citation>
    <scope>IDENTIFICATION</scope>
</reference>
<sequence length="499" mass="56806">MKGERRRRARPLRCAPQKRKPTTKALARKAKTHTHKKKERKPRRKRDERPWRRTALRCVASRWRLGVSSRLPTTKEERRCASPPPPPPPLLSSSRQAARQKSSMVPVEMEVDDPRGWDFVDWVGPDASASIFRSLDDPADIVRAAAVSRSWRRFVVENEFSKGICLRICPEIANFTSAEEVSRSPPQPPHAESSHGVQRKALERDYRIYSYLSGALVSTSPSMDCILQCIGASSTDNFPDETIENTLIPHDRVKHRPSYWSSGGHDDPDAPETLTYRLNCDMCIVDEIKLQPFKAYFQYGHPIYSSKAVRFRMGHSKLPHGSDSFVTVEDENLMAIADENYVWTYTSPEFPMLQENVLQSFKLPRPVLCIGGIVKVELLGRVQKQEADDRYYICICHAQVRGRSLSPVFMVDTSDPAGYSVLKYLPDAKILRSEDAMLDDGSESLEWHSLVARYRRMRHLAIMNVLLGPEEFMDEDDIIGGVLMDEDDLGGMLEDDPFV</sequence>
<dbReference type="EnsemblPlants" id="OGLUM03G01290.1">
    <property type="protein sequence ID" value="OGLUM03G01290.1"/>
    <property type="gene ID" value="OGLUM03G01290"/>
</dbReference>
<proteinExistence type="predicted"/>
<evidence type="ECO:0000256" key="1">
    <source>
        <dbReference type="SAM" id="MobiDB-lite"/>
    </source>
</evidence>
<dbReference type="SUPFAM" id="SSF81383">
    <property type="entry name" value="F-box domain"/>
    <property type="match status" value="1"/>
</dbReference>
<feature type="compositionally biased region" description="Low complexity" evidence="1">
    <location>
        <begin position="91"/>
        <end position="103"/>
    </location>
</feature>
<dbReference type="STRING" id="40148.A0A0D9Z183"/>
<organism evidence="3">
    <name type="scientific">Oryza glumipatula</name>
    <dbReference type="NCBI Taxonomy" id="40148"/>
    <lineage>
        <taxon>Eukaryota</taxon>
        <taxon>Viridiplantae</taxon>
        <taxon>Streptophyta</taxon>
        <taxon>Embryophyta</taxon>
        <taxon>Tracheophyta</taxon>
        <taxon>Spermatophyta</taxon>
        <taxon>Magnoliopsida</taxon>
        <taxon>Liliopsida</taxon>
        <taxon>Poales</taxon>
        <taxon>Poaceae</taxon>
        <taxon>BOP clade</taxon>
        <taxon>Oryzoideae</taxon>
        <taxon>Oryzeae</taxon>
        <taxon>Oryzinae</taxon>
        <taxon>Oryza</taxon>
    </lineage>
</organism>
<dbReference type="Proteomes" id="UP000026961">
    <property type="component" value="Chromosome 3"/>
</dbReference>
<accession>A0A0D9Z183</accession>
<evidence type="ECO:0000313" key="3">
    <source>
        <dbReference type="EnsemblPlants" id="OGLUM03G01290.1"/>
    </source>
</evidence>
<evidence type="ECO:0000259" key="2">
    <source>
        <dbReference type="Pfam" id="PF12937"/>
    </source>
</evidence>
<dbReference type="PANTHER" id="PTHR39741:SF2">
    <property type="entry name" value="F-BOX DOMAIN-CONTAINING PROTEIN"/>
    <property type="match status" value="1"/>
</dbReference>
<dbReference type="HOGENOM" id="CLU_042470_0_0_1"/>
<dbReference type="eggNOG" id="ENOG502QRFZ">
    <property type="taxonomic scope" value="Eukaryota"/>
</dbReference>
<feature type="compositionally biased region" description="Basic residues" evidence="1">
    <location>
        <begin position="1"/>
        <end position="44"/>
    </location>
</feature>
<dbReference type="AlphaFoldDB" id="A0A0D9Z183"/>
<dbReference type="Pfam" id="PF12937">
    <property type="entry name" value="F-box-like"/>
    <property type="match status" value="1"/>
</dbReference>
<reference evidence="3" key="2">
    <citation type="submission" date="2018-05" db="EMBL/GenBank/DDBJ databases">
        <title>OgluRS3 (Oryza glumaepatula Reference Sequence Version 3).</title>
        <authorList>
            <person name="Zhang J."/>
            <person name="Kudrna D."/>
            <person name="Lee S."/>
            <person name="Talag J."/>
            <person name="Welchert J."/>
            <person name="Wing R.A."/>
        </authorList>
    </citation>
    <scope>NUCLEOTIDE SEQUENCE [LARGE SCALE GENOMIC DNA]</scope>
</reference>
<protein>
    <recommendedName>
        <fullName evidence="2">F-box domain-containing protein</fullName>
    </recommendedName>
</protein>
<dbReference type="Gramene" id="OGLUM03G01290.1">
    <property type="protein sequence ID" value="OGLUM03G01290.1"/>
    <property type="gene ID" value="OGLUM03G01290"/>
</dbReference>
<name>A0A0D9Z183_9ORYZ</name>
<evidence type="ECO:0000313" key="4">
    <source>
        <dbReference type="Proteomes" id="UP000026961"/>
    </source>
</evidence>
<dbReference type="InterPro" id="IPR055336">
    <property type="entry name" value="At4g00755-like"/>
</dbReference>
<feature type="region of interest" description="Disordered" evidence="1">
    <location>
        <begin position="72"/>
        <end position="107"/>
    </location>
</feature>
<feature type="region of interest" description="Disordered" evidence="1">
    <location>
        <begin position="1"/>
        <end position="52"/>
    </location>
</feature>